<organism evidence="2 3">
    <name type="scientific">Carpinus fangiana</name>
    <dbReference type="NCBI Taxonomy" id="176857"/>
    <lineage>
        <taxon>Eukaryota</taxon>
        <taxon>Viridiplantae</taxon>
        <taxon>Streptophyta</taxon>
        <taxon>Embryophyta</taxon>
        <taxon>Tracheophyta</taxon>
        <taxon>Spermatophyta</taxon>
        <taxon>Magnoliopsida</taxon>
        <taxon>eudicotyledons</taxon>
        <taxon>Gunneridae</taxon>
        <taxon>Pentapetalae</taxon>
        <taxon>rosids</taxon>
        <taxon>fabids</taxon>
        <taxon>Fagales</taxon>
        <taxon>Betulaceae</taxon>
        <taxon>Carpinus</taxon>
    </lineage>
</organism>
<proteinExistence type="inferred from homology"/>
<reference evidence="2 3" key="1">
    <citation type="submission" date="2019-06" db="EMBL/GenBank/DDBJ databases">
        <title>A chromosomal-level reference genome of Carpinus fangiana (Coryloideae, Betulaceae).</title>
        <authorList>
            <person name="Yang X."/>
            <person name="Wang Z."/>
            <person name="Zhang L."/>
            <person name="Hao G."/>
            <person name="Liu J."/>
            <person name="Yang Y."/>
        </authorList>
    </citation>
    <scope>NUCLEOTIDE SEQUENCE [LARGE SCALE GENOMIC DNA]</scope>
    <source>
        <strain evidence="2">Cfa_2016G</strain>
        <tissue evidence="2">Leaf</tissue>
    </source>
</reference>
<name>A0A660KVH1_9ROSI</name>
<dbReference type="AlphaFoldDB" id="A0A660KVH1"/>
<dbReference type="Gene3D" id="3.30.559.10">
    <property type="entry name" value="Chloramphenicol acetyltransferase-like domain"/>
    <property type="match status" value="2"/>
</dbReference>
<dbReference type="OrthoDB" id="671439at2759"/>
<dbReference type="Pfam" id="PF02458">
    <property type="entry name" value="Transferase"/>
    <property type="match status" value="2"/>
</dbReference>
<dbReference type="InterPro" id="IPR023213">
    <property type="entry name" value="CAT-like_dom_sf"/>
</dbReference>
<keyword evidence="3" id="KW-1185">Reference proteome</keyword>
<evidence type="ECO:0000313" key="3">
    <source>
        <dbReference type="Proteomes" id="UP000327013"/>
    </source>
</evidence>
<dbReference type="PANTHER" id="PTHR31147">
    <property type="entry name" value="ACYL TRANSFERASE 4"/>
    <property type="match status" value="1"/>
</dbReference>
<sequence length="193" mass="20899">MSLSHSVCDGSGAAQFFQALAELASGKSEPSVKPVWERERERLMGSAPTDEPPQFPSLAISPYLPTTDILHGCFLHQKTLFSMAVGIRNRLNSPPLPDGYYGNAFVSATVVLNMGGELNEELLSKEEEVDVGANIVNFVAVPVNLFAHVDLCLFLPPSKVDPSRKGGVRVLVSLPRAAMAKFEEETDALCKLK</sequence>
<dbReference type="Proteomes" id="UP000327013">
    <property type="component" value="Chromosome 4"/>
</dbReference>
<protein>
    <submittedName>
        <fullName evidence="2">Uncharacterized protein</fullName>
    </submittedName>
</protein>
<comment type="similarity">
    <text evidence="1">Belongs to the plant acyltransferase family.</text>
</comment>
<dbReference type="EMBL" id="CM017324">
    <property type="protein sequence ID" value="KAE8039375.1"/>
    <property type="molecule type" value="Genomic_DNA"/>
</dbReference>
<dbReference type="PANTHER" id="PTHR31147:SF25">
    <property type="entry name" value="HXXXD-TYPE ACYL-TRANSFERASE FAMILY PROTEIN"/>
    <property type="match status" value="1"/>
</dbReference>
<evidence type="ECO:0000313" key="2">
    <source>
        <dbReference type="EMBL" id="KAE8039375.1"/>
    </source>
</evidence>
<accession>A0A660KVH1</accession>
<gene>
    <name evidence="2" type="ORF">FH972_011794</name>
</gene>
<dbReference type="InterPro" id="IPR050898">
    <property type="entry name" value="Plant_acyltransferase"/>
</dbReference>
<evidence type="ECO:0000256" key="1">
    <source>
        <dbReference type="ARBA" id="ARBA00009861"/>
    </source>
</evidence>